<dbReference type="PROSITE" id="PS51318">
    <property type="entry name" value="TAT"/>
    <property type="match status" value="1"/>
</dbReference>
<dbReference type="RefSeq" id="WP_301591620.1">
    <property type="nucleotide sequence ID" value="NZ_JAPFQI010000016.1"/>
</dbReference>
<sequence>MTESTTTRRQPRARCAALTLAVLLGGSLAAGSAAAQDRGPRNERHDWGFASPNSGGHGSPGYDRGSDGGAQGQDRDLDSMARDAFDRGYRAGREQERRNFQSGPGWNNAAQRQAYQLLEHAAADLRRALMLMHRDPSLPRNNTALVEATQALIQLQNAMTWLPSQRSENLRPDGGGFGPGDQVGPARAQGGWRG</sequence>
<reference evidence="3 4" key="1">
    <citation type="submission" date="2022-10" db="EMBL/GenBank/DDBJ databases">
        <title>Roseococcus glaciei nov., sp. nov., isolated from glacier.</title>
        <authorList>
            <person name="Liu Q."/>
            <person name="Xin Y.-H."/>
        </authorList>
    </citation>
    <scope>NUCLEOTIDE SEQUENCE [LARGE SCALE GENOMIC DNA]</scope>
    <source>
        <strain evidence="3 4">MDT2-1-1</strain>
    </source>
</reference>
<keyword evidence="2" id="KW-0732">Signal</keyword>
<comment type="caution">
    <text evidence="3">The sequence shown here is derived from an EMBL/GenBank/DDBJ whole genome shotgun (WGS) entry which is preliminary data.</text>
</comment>
<name>A0ABT3NZ37_9PROT</name>
<evidence type="ECO:0000256" key="2">
    <source>
        <dbReference type="SAM" id="SignalP"/>
    </source>
</evidence>
<proteinExistence type="predicted"/>
<evidence type="ECO:0000313" key="3">
    <source>
        <dbReference type="EMBL" id="MCW8087420.1"/>
    </source>
</evidence>
<evidence type="ECO:0000313" key="4">
    <source>
        <dbReference type="Proteomes" id="UP001526430"/>
    </source>
</evidence>
<protein>
    <submittedName>
        <fullName evidence="3">Uncharacterized protein</fullName>
    </submittedName>
</protein>
<feature type="region of interest" description="Disordered" evidence="1">
    <location>
        <begin position="30"/>
        <end position="76"/>
    </location>
</feature>
<dbReference type="InterPro" id="IPR006311">
    <property type="entry name" value="TAT_signal"/>
</dbReference>
<dbReference type="Proteomes" id="UP001526430">
    <property type="component" value="Unassembled WGS sequence"/>
</dbReference>
<feature type="chain" id="PRO_5045053094" evidence="2">
    <location>
        <begin position="36"/>
        <end position="194"/>
    </location>
</feature>
<gene>
    <name evidence="3" type="ORF">OF850_17465</name>
</gene>
<organism evidence="3 4">
    <name type="scientific">Sabulicella glaciei</name>
    <dbReference type="NCBI Taxonomy" id="2984948"/>
    <lineage>
        <taxon>Bacteria</taxon>
        <taxon>Pseudomonadati</taxon>
        <taxon>Pseudomonadota</taxon>
        <taxon>Alphaproteobacteria</taxon>
        <taxon>Acetobacterales</taxon>
        <taxon>Acetobacteraceae</taxon>
        <taxon>Sabulicella</taxon>
    </lineage>
</organism>
<accession>A0ABT3NZ37</accession>
<keyword evidence="4" id="KW-1185">Reference proteome</keyword>
<dbReference type="EMBL" id="JAPFQI010000016">
    <property type="protein sequence ID" value="MCW8087420.1"/>
    <property type="molecule type" value="Genomic_DNA"/>
</dbReference>
<evidence type="ECO:0000256" key="1">
    <source>
        <dbReference type="SAM" id="MobiDB-lite"/>
    </source>
</evidence>
<feature type="signal peptide" evidence="2">
    <location>
        <begin position="1"/>
        <end position="35"/>
    </location>
</feature>
<feature type="region of interest" description="Disordered" evidence="1">
    <location>
        <begin position="165"/>
        <end position="194"/>
    </location>
</feature>
<feature type="compositionally biased region" description="Basic and acidic residues" evidence="1">
    <location>
        <begin position="38"/>
        <end position="47"/>
    </location>
</feature>